<dbReference type="EMBL" id="JH767144">
    <property type="protein sequence ID" value="EQC37485.1"/>
    <property type="molecule type" value="Genomic_DNA"/>
</dbReference>
<gene>
    <name evidence="1" type="ORF">SDRG_05088</name>
</gene>
<sequence length="158" mass="17379">MQSTDVSTAPRLLRVQVARVVNAPRPSFIAALPHKLSVTTKLLGDESTEHVTPPLSAGPTTGSVAWAREVYVFELTKAEMHDRLLEVTLVESNGFGMRNIVGRASVPLSTYEADRSQVHEIKVAVEHGMRIVLHIDVWDSGDSHGARRLPDPKAPYTY</sequence>
<protein>
    <recommendedName>
        <fullName evidence="3">C2 domain-containing protein</fullName>
    </recommendedName>
</protein>
<keyword evidence="2" id="KW-1185">Reference proteome</keyword>
<accession>T0QU27</accession>
<dbReference type="GeneID" id="19945815"/>
<proteinExistence type="predicted"/>
<evidence type="ECO:0000313" key="1">
    <source>
        <dbReference type="EMBL" id="EQC37485.1"/>
    </source>
</evidence>
<organism evidence="1 2">
    <name type="scientific">Saprolegnia diclina (strain VS20)</name>
    <dbReference type="NCBI Taxonomy" id="1156394"/>
    <lineage>
        <taxon>Eukaryota</taxon>
        <taxon>Sar</taxon>
        <taxon>Stramenopiles</taxon>
        <taxon>Oomycota</taxon>
        <taxon>Saprolegniomycetes</taxon>
        <taxon>Saprolegniales</taxon>
        <taxon>Saprolegniaceae</taxon>
        <taxon>Saprolegnia</taxon>
    </lineage>
</organism>
<dbReference type="Gene3D" id="2.60.40.150">
    <property type="entry name" value="C2 domain"/>
    <property type="match status" value="1"/>
</dbReference>
<dbReference type="Proteomes" id="UP000030762">
    <property type="component" value="Unassembled WGS sequence"/>
</dbReference>
<dbReference type="OrthoDB" id="10303474at2759"/>
<dbReference type="RefSeq" id="XP_008609005.1">
    <property type="nucleotide sequence ID" value="XM_008610783.1"/>
</dbReference>
<dbReference type="InParanoid" id="T0QU27"/>
<name>T0QU27_SAPDV</name>
<dbReference type="OMA" id="AWAREVY"/>
<evidence type="ECO:0008006" key="3">
    <source>
        <dbReference type="Google" id="ProtNLM"/>
    </source>
</evidence>
<dbReference type="VEuPathDB" id="FungiDB:SDRG_05088"/>
<dbReference type="InterPro" id="IPR035892">
    <property type="entry name" value="C2_domain_sf"/>
</dbReference>
<evidence type="ECO:0000313" key="2">
    <source>
        <dbReference type="Proteomes" id="UP000030762"/>
    </source>
</evidence>
<dbReference type="AlphaFoldDB" id="T0QU27"/>
<reference evidence="1 2" key="1">
    <citation type="submission" date="2012-04" db="EMBL/GenBank/DDBJ databases">
        <title>The Genome Sequence of Saprolegnia declina VS20.</title>
        <authorList>
            <consortium name="The Broad Institute Genome Sequencing Platform"/>
            <person name="Russ C."/>
            <person name="Nusbaum C."/>
            <person name="Tyler B."/>
            <person name="van West P."/>
            <person name="Dieguez-Uribeondo J."/>
            <person name="de Bruijn I."/>
            <person name="Tripathy S."/>
            <person name="Jiang R."/>
            <person name="Young S.K."/>
            <person name="Zeng Q."/>
            <person name="Gargeya S."/>
            <person name="Fitzgerald M."/>
            <person name="Haas B."/>
            <person name="Abouelleil A."/>
            <person name="Alvarado L."/>
            <person name="Arachchi H.M."/>
            <person name="Berlin A."/>
            <person name="Chapman S.B."/>
            <person name="Goldberg J."/>
            <person name="Griggs A."/>
            <person name="Gujja S."/>
            <person name="Hansen M."/>
            <person name="Howarth C."/>
            <person name="Imamovic A."/>
            <person name="Larimer J."/>
            <person name="McCowen C."/>
            <person name="Montmayeur A."/>
            <person name="Murphy C."/>
            <person name="Neiman D."/>
            <person name="Pearson M."/>
            <person name="Priest M."/>
            <person name="Roberts A."/>
            <person name="Saif S."/>
            <person name="Shea T."/>
            <person name="Sisk P."/>
            <person name="Sykes S."/>
            <person name="Wortman J."/>
            <person name="Nusbaum C."/>
            <person name="Birren B."/>
        </authorList>
    </citation>
    <scope>NUCLEOTIDE SEQUENCE [LARGE SCALE GENOMIC DNA]</scope>
    <source>
        <strain evidence="1 2">VS20</strain>
    </source>
</reference>
<dbReference type="SUPFAM" id="SSF49562">
    <property type="entry name" value="C2 domain (Calcium/lipid-binding domain, CaLB)"/>
    <property type="match status" value="1"/>
</dbReference>